<evidence type="ECO:0000313" key="3">
    <source>
        <dbReference type="EMBL" id="KIY49119.1"/>
    </source>
</evidence>
<name>A0A0D7AFE9_9AGAR</name>
<sequence>MAPAAHPPMAPAARPPMLPAANRHVSPATRLRVPPASYLCVPPASYLHMPPVARRHVPPAANHHVPPAASRRVPPTVGHHRMPQVTSFHAQAASTPVATSQGWVQLATDLVSGIVKTAANRPGITALTGCLVIAVRRIITKRAPSSCTITARSTIVIVKAVTSAIAIAIAIVRTVMGAVVMLAEPVITSCKHKTRHRLDISKDEDGGLYKDDMSWPEHVRLQGDVTGSRFNKTEQSCQLQEVIEKTFVHTAKKMALEDPYFDLDDLSHKSMQQIISDVAAGLDQRSISEWLHLDGKNYGNAIASYVKCRVQSCRSEFKQDVEKVVKVHYQLTSRDTCKVAANGDLTVDTKAPFMHPGILAALELLFVSSCDNCIGFPIISECSSSLSDVDKQEPEIPAPLVAYAASCVCSCLDDFSSGTWSHTSMEASTRMTFRKMLALLQQVKTASAVAYHRLMSKILCEVVPQQKLVIVDPNETAFSVIDLDGLACS</sequence>
<keyword evidence="4" id="KW-1185">Reference proteome</keyword>
<feature type="region of interest" description="Disordered" evidence="1">
    <location>
        <begin position="60"/>
        <end position="80"/>
    </location>
</feature>
<dbReference type="InterPro" id="IPR045341">
    <property type="entry name" value="DUF6532"/>
</dbReference>
<organism evidence="3 4">
    <name type="scientific">Fistulina hepatica ATCC 64428</name>
    <dbReference type="NCBI Taxonomy" id="1128425"/>
    <lineage>
        <taxon>Eukaryota</taxon>
        <taxon>Fungi</taxon>
        <taxon>Dikarya</taxon>
        <taxon>Basidiomycota</taxon>
        <taxon>Agaricomycotina</taxon>
        <taxon>Agaricomycetes</taxon>
        <taxon>Agaricomycetidae</taxon>
        <taxon>Agaricales</taxon>
        <taxon>Fistulinaceae</taxon>
        <taxon>Fistulina</taxon>
    </lineage>
</organism>
<dbReference type="Pfam" id="PF20149">
    <property type="entry name" value="DUF6532"/>
    <property type="match status" value="1"/>
</dbReference>
<feature type="region of interest" description="Disordered" evidence="1">
    <location>
        <begin position="1"/>
        <end position="20"/>
    </location>
</feature>
<feature type="compositionally biased region" description="Low complexity" evidence="1">
    <location>
        <begin position="60"/>
        <end position="69"/>
    </location>
</feature>
<evidence type="ECO:0000259" key="2">
    <source>
        <dbReference type="Pfam" id="PF20149"/>
    </source>
</evidence>
<dbReference type="OrthoDB" id="3225557at2759"/>
<evidence type="ECO:0000256" key="1">
    <source>
        <dbReference type="SAM" id="MobiDB-lite"/>
    </source>
</evidence>
<dbReference type="Proteomes" id="UP000054144">
    <property type="component" value="Unassembled WGS sequence"/>
</dbReference>
<feature type="domain" description="DUF6532" evidence="2">
    <location>
        <begin position="252"/>
        <end position="442"/>
    </location>
</feature>
<evidence type="ECO:0000313" key="4">
    <source>
        <dbReference type="Proteomes" id="UP000054144"/>
    </source>
</evidence>
<dbReference type="AlphaFoldDB" id="A0A0D7AFE9"/>
<feature type="compositionally biased region" description="Pro residues" evidence="1">
    <location>
        <begin position="1"/>
        <end position="18"/>
    </location>
</feature>
<protein>
    <recommendedName>
        <fullName evidence="2">DUF6532 domain-containing protein</fullName>
    </recommendedName>
</protein>
<gene>
    <name evidence="3" type="ORF">FISHEDRAFT_58468</name>
</gene>
<proteinExistence type="predicted"/>
<dbReference type="EMBL" id="KN881726">
    <property type="protein sequence ID" value="KIY49119.1"/>
    <property type="molecule type" value="Genomic_DNA"/>
</dbReference>
<accession>A0A0D7AFE9</accession>
<reference evidence="3 4" key="1">
    <citation type="journal article" date="2015" name="Fungal Genet. Biol.">
        <title>Evolution of novel wood decay mechanisms in Agaricales revealed by the genome sequences of Fistulina hepatica and Cylindrobasidium torrendii.</title>
        <authorList>
            <person name="Floudas D."/>
            <person name="Held B.W."/>
            <person name="Riley R."/>
            <person name="Nagy L.G."/>
            <person name="Koehler G."/>
            <person name="Ransdell A.S."/>
            <person name="Younus H."/>
            <person name="Chow J."/>
            <person name="Chiniquy J."/>
            <person name="Lipzen A."/>
            <person name="Tritt A."/>
            <person name="Sun H."/>
            <person name="Haridas S."/>
            <person name="LaButti K."/>
            <person name="Ohm R.A."/>
            <person name="Kues U."/>
            <person name="Blanchette R.A."/>
            <person name="Grigoriev I.V."/>
            <person name="Minto R.E."/>
            <person name="Hibbett D.S."/>
        </authorList>
    </citation>
    <scope>NUCLEOTIDE SEQUENCE [LARGE SCALE GENOMIC DNA]</scope>
    <source>
        <strain evidence="3 4">ATCC 64428</strain>
    </source>
</reference>